<dbReference type="Proteomes" id="UP000594638">
    <property type="component" value="Unassembled WGS sequence"/>
</dbReference>
<comment type="caution">
    <text evidence="1">The sequence shown here is derived from an EMBL/GenBank/DDBJ whole genome shotgun (WGS) entry which is preliminary data.</text>
</comment>
<gene>
    <name evidence="1" type="ORF">OLEA9_A097318</name>
</gene>
<evidence type="ECO:0000313" key="1">
    <source>
        <dbReference type="EMBL" id="CAA3015622.1"/>
    </source>
</evidence>
<organism evidence="1 2">
    <name type="scientific">Olea europaea subsp. europaea</name>
    <dbReference type="NCBI Taxonomy" id="158383"/>
    <lineage>
        <taxon>Eukaryota</taxon>
        <taxon>Viridiplantae</taxon>
        <taxon>Streptophyta</taxon>
        <taxon>Embryophyta</taxon>
        <taxon>Tracheophyta</taxon>
        <taxon>Spermatophyta</taxon>
        <taxon>Magnoliopsida</taxon>
        <taxon>eudicotyledons</taxon>
        <taxon>Gunneridae</taxon>
        <taxon>Pentapetalae</taxon>
        <taxon>asterids</taxon>
        <taxon>lamiids</taxon>
        <taxon>Lamiales</taxon>
        <taxon>Oleaceae</taxon>
        <taxon>Oleeae</taxon>
        <taxon>Olea</taxon>
    </lineage>
</organism>
<reference evidence="1 2" key="1">
    <citation type="submission" date="2019-12" db="EMBL/GenBank/DDBJ databases">
        <authorList>
            <person name="Alioto T."/>
            <person name="Alioto T."/>
            <person name="Gomez Garrido J."/>
        </authorList>
    </citation>
    <scope>NUCLEOTIDE SEQUENCE [LARGE SCALE GENOMIC DNA]</scope>
</reference>
<dbReference type="Gramene" id="OE9A097318T1">
    <property type="protein sequence ID" value="OE9A097318C1"/>
    <property type="gene ID" value="OE9A097318"/>
</dbReference>
<accession>A0A8S0UBR2</accession>
<protein>
    <submittedName>
        <fullName evidence="1">Uncharacterized protein</fullName>
    </submittedName>
</protein>
<dbReference type="AlphaFoldDB" id="A0A8S0UBR2"/>
<name>A0A8S0UBR2_OLEEU</name>
<sequence>MRHLLFGEQRHCSSEMLSSPVKRIDEILALHYPVDDFKGQIRDKIRWNFMIEA</sequence>
<evidence type="ECO:0000313" key="2">
    <source>
        <dbReference type="Proteomes" id="UP000594638"/>
    </source>
</evidence>
<dbReference type="EMBL" id="CACTIH010007561">
    <property type="protein sequence ID" value="CAA3015622.1"/>
    <property type="molecule type" value="Genomic_DNA"/>
</dbReference>
<proteinExistence type="predicted"/>
<keyword evidence="2" id="KW-1185">Reference proteome</keyword>